<dbReference type="PANTHER" id="PTHR44068">
    <property type="entry name" value="ZGC:194242"/>
    <property type="match status" value="1"/>
</dbReference>
<evidence type="ECO:0000313" key="5">
    <source>
        <dbReference type="Proteomes" id="UP000033980"/>
    </source>
</evidence>
<gene>
    <name evidence="4" type="ORF">UV68_C0004G0020</name>
</gene>
<feature type="transmembrane region" description="Helical" evidence="2">
    <location>
        <begin position="172"/>
        <end position="190"/>
    </location>
</feature>
<dbReference type="InterPro" id="IPR013216">
    <property type="entry name" value="Methyltransf_11"/>
</dbReference>
<dbReference type="PANTHER" id="PTHR44068:SF11">
    <property type="entry name" value="GERANYL DIPHOSPHATE 2-C-METHYLTRANSFERASE"/>
    <property type="match status" value="1"/>
</dbReference>
<evidence type="ECO:0000256" key="2">
    <source>
        <dbReference type="SAM" id="Phobius"/>
    </source>
</evidence>
<dbReference type="CDD" id="cd02440">
    <property type="entry name" value="AdoMet_MTases"/>
    <property type="match status" value="1"/>
</dbReference>
<dbReference type="GO" id="GO:0008757">
    <property type="term" value="F:S-adenosylmethionine-dependent methyltransferase activity"/>
    <property type="evidence" value="ECO:0007669"/>
    <property type="project" value="InterPro"/>
</dbReference>
<dbReference type="Pfam" id="PF08241">
    <property type="entry name" value="Methyltransf_11"/>
    <property type="match status" value="1"/>
</dbReference>
<keyword evidence="2" id="KW-0812">Transmembrane</keyword>
<reference evidence="4 5" key="1">
    <citation type="journal article" date="2015" name="Nature">
        <title>rRNA introns, odd ribosomes, and small enigmatic genomes across a large radiation of phyla.</title>
        <authorList>
            <person name="Brown C.T."/>
            <person name="Hug L.A."/>
            <person name="Thomas B.C."/>
            <person name="Sharon I."/>
            <person name="Castelle C.J."/>
            <person name="Singh A."/>
            <person name="Wilkins M.J."/>
            <person name="Williams K.H."/>
            <person name="Banfield J.F."/>
        </authorList>
    </citation>
    <scope>NUCLEOTIDE SEQUENCE [LARGE SCALE GENOMIC DNA]</scope>
</reference>
<protein>
    <submittedName>
        <fullName evidence="4">Methyltransferase type 11</fullName>
    </submittedName>
</protein>
<organism evidence="4 5">
    <name type="scientific">Candidatus Collierbacteria bacterium GW2011_GWC2_43_12</name>
    <dbReference type="NCBI Taxonomy" id="1618390"/>
    <lineage>
        <taxon>Bacteria</taxon>
        <taxon>Candidatus Collieribacteriota</taxon>
    </lineage>
</organism>
<dbReference type="Gene3D" id="3.40.50.150">
    <property type="entry name" value="Vaccinia Virus protein VP39"/>
    <property type="match status" value="1"/>
</dbReference>
<keyword evidence="2" id="KW-1133">Transmembrane helix</keyword>
<dbReference type="AlphaFoldDB" id="A0A0G1G6Z0"/>
<name>A0A0G1G6Z0_9BACT</name>
<proteinExistence type="predicted"/>
<evidence type="ECO:0000256" key="1">
    <source>
        <dbReference type="ARBA" id="ARBA00022679"/>
    </source>
</evidence>
<keyword evidence="4" id="KW-0489">Methyltransferase</keyword>
<sequence>MNEKLLRHFHEIEKIHWWWEGRRQILRQSLEKKPGLKILDIGCGTGETLTFLEGCLDKPKLYGIDNMPVAIDFARKRGHKNIRLVDAKKLPFNANSFDYVLLLDVIEHIEDDSGILLEAKRVLKKGGKIIITTPALQFIWSEHDSEQGHFRRYTRSRMRWLAIKTRLAIDRISYFNFFLSPAIILLRLLGRLKPFKKVNSYDSKLNYDIAKKSLINDLLKIIFVTEIKLMKYISYPIGISIFTVLKKK</sequence>
<dbReference type="InterPro" id="IPR029063">
    <property type="entry name" value="SAM-dependent_MTases_sf"/>
</dbReference>
<dbReference type="SUPFAM" id="SSF53335">
    <property type="entry name" value="S-adenosyl-L-methionine-dependent methyltransferases"/>
    <property type="match status" value="1"/>
</dbReference>
<evidence type="ECO:0000313" key="4">
    <source>
        <dbReference type="EMBL" id="KKS94738.1"/>
    </source>
</evidence>
<keyword evidence="1 4" id="KW-0808">Transferase</keyword>
<dbReference type="Proteomes" id="UP000033980">
    <property type="component" value="Unassembled WGS sequence"/>
</dbReference>
<comment type="caution">
    <text evidence="4">The sequence shown here is derived from an EMBL/GenBank/DDBJ whole genome shotgun (WGS) entry which is preliminary data.</text>
</comment>
<dbReference type="EMBL" id="LCFK01000004">
    <property type="protein sequence ID" value="KKS94738.1"/>
    <property type="molecule type" value="Genomic_DNA"/>
</dbReference>
<dbReference type="GO" id="GO:0032259">
    <property type="term" value="P:methylation"/>
    <property type="evidence" value="ECO:0007669"/>
    <property type="project" value="UniProtKB-KW"/>
</dbReference>
<keyword evidence="2" id="KW-0472">Membrane</keyword>
<evidence type="ECO:0000259" key="3">
    <source>
        <dbReference type="Pfam" id="PF08241"/>
    </source>
</evidence>
<dbReference type="InterPro" id="IPR050447">
    <property type="entry name" value="Erg6_SMT_methyltransf"/>
</dbReference>
<accession>A0A0G1G6Z0</accession>
<feature type="domain" description="Methyltransferase type 11" evidence="3">
    <location>
        <begin position="39"/>
        <end position="131"/>
    </location>
</feature>